<dbReference type="InterPro" id="IPR001356">
    <property type="entry name" value="HD"/>
</dbReference>
<evidence type="ECO:0000256" key="6">
    <source>
        <dbReference type="PROSITE-ProRule" id="PRU00108"/>
    </source>
</evidence>
<dbReference type="GO" id="GO:0005634">
    <property type="term" value="C:nucleus"/>
    <property type="evidence" value="ECO:0007669"/>
    <property type="project" value="UniProtKB-SubCell"/>
</dbReference>
<evidence type="ECO:0000256" key="2">
    <source>
        <dbReference type="ARBA" id="ARBA00022473"/>
    </source>
</evidence>
<evidence type="ECO:0000256" key="1">
    <source>
        <dbReference type="ARBA" id="ARBA00004123"/>
    </source>
</evidence>
<feature type="region of interest" description="Disordered" evidence="8">
    <location>
        <begin position="162"/>
        <end position="200"/>
    </location>
</feature>
<dbReference type="Pfam" id="PF00046">
    <property type="entry name" value="Homeodomain"/>
    <property type="match status" value="1"/>
</dbReference>
<evidence type="ECO:0000256" key="5">
    <source>
        <dbReference type="ARBA" id="ARBA00023242"/>
    </source>
</evidence>
<evidence type="ECO:0000256" key="3">
    <source>
        <dbReference type="ARBA" id="ARBA00023125"/>
    </source>
</evidence>
<accession>A0AAV7JLS8</accession>
<dbReference type="PROSITE" id="PS50071">
    <property type="entry name" value="HOMEOBOX_2"/>
    <property type="match status" value="1"/>
</dbReference>
<dbReference type="InterPro" id="IPR009057">
    <property type="entry name" value="Homeodomain-like_sf"/>
</dbReference>
<dbReference type="AlphaFoldDB" id="A0AAV7JLS8"/>
<keyword evidence="4 6" id="KW-0371">Homeobox</keyword>
<dbReference type="InterPro" id="IPR050649">
    <property type="entry name" value="Paired_Homeobox_TFs"/>
</dbReference>
<protein>
    <submittedName>
        <fullName evidence="10">Aristaless-related homeobox (Arx) transcription factor</fullName>
    </submittedName>
</protein>
<dbReference type="PROSITE" id="PS00027">
    <property type="entry name" value="HOMEOBOX_1"/>
    <property type="match status" value="1"/>
</dbReference>
<keyword evidence="2" id="KW-0217">Developmental protein</keyword>
<feature type="compositionally biased region" description="Polar residues" evidence="8">
    <location>
        <begin position="172"/>
        <end position="187"/>
    </location>
</feature>
<sequence length="309" mass="34967">MNMQFSPYPQPCYPMPPDLLHADSRTHPSNVPKMNININPSQIPFQSPSSIPGYHNPQHYIVSAPTHIVAHGQPQPTVLIGGPNASLYPGASFDSMHVRIPYSRSKQRRHRTNFTAQQLEELERSFEKTRYPDVFMREDLALRIALTEARVQVWFQNRRAKWRKTEKKDPPIQSSNDQKSTSTSNSPGAVAPKSPSALNLDMLKNRMMPAKEEKSQEVETPTRVPNFQGYMLTSPNREFSSYPSITTLTPTSGEPHSIRQSPLTNYLPSPPVSSTNATSGYNLPISITHPQFQQEYSQPSNFRFSHNPQ</sequence>
<keyword evidence="11" id="KW-1185">Reference proteome</keyword>
<feature type="DNA-binding region" description="Homeobox" evidence="6">
    <location>
        <begin position="107"/>
        <end position="166"/>
    </location>
</feature>
<keyword evidence="3 6" id="KW-0238">DNA-binding</keyword>
<dbReference type="PANTHER" id="PTHR24329">
    <property type="entry name" value="HOMEOBOX PROTEIN ARISTALESS"/>
    <property type="match status" value="1"/>
</dbReference>
<dbReference type="InterPro" id="IPR017970">
    <property type="entry name" value="Homeobox_CS"/>
</dbReference>
<proteinExistence type="predicted"/>
<evidence type="ECO:0000256" key="4">
    <source>
        <dbReference type="ARBA" id="ARBA00023155"/>
    </source>
</evidence>
<comment type="caution">
    <text evidence="10">The sequence shown here is derived from an EMBL/GenBank/DDBJ whole genome shotgun (WGS) entry which is preliminary data.</text>
</comment>
<dbReference type="Proteomes" id="UP001165289">
    <property type="component" value="Unassembled WGS sequence"/>
</dbReference>
<dbReference type="EMBL" id="JAKMXF010000321">
    <property type="protein sequence ID" value="KAI6649459.1"/>
    <property type="molecule type" value="Genomic_DNA"/>
</dbReference>
<feature type="domain" description="Homeobox" evidence="9">
    <location>
        <begin position="105"/>
        <end position="165"/>
    </location>
</feature>
<evidence type="ECO:0000313" key="10">
    <source>
        <dbReference type="EMBL" id="KAI6649459.1"/>
    </source>
</evidence>
<dbReference type="GO" id="GO:0000977">
    <property type="term" value="F:RNA polymerase II transcription regulatory region sequence-specific DNA binding"/>
    <property type="evidence" value="ECO:0007669"/>
    <property type="project" value="TreeGrafter"/>
</dbReference>
<evidence type="ECO:0000259" key="9">
    <source>
        <dbReference type="PROSITE" id="PS50071"/>
    </source>
</evidence>
<evidence type="ECO:0000256" key="8">
    <source>
        <dbReference type="SAM" id="MobiDB-lite"/>
    </source>
</evidence>
<dbReference type="Gene3D" id="1.10.10.60">
    <property type="entry name" value="Homeodomain-like"/>
    <property type="match status" value="1"/>
</dbReference>
<feature type="compositionally biased region" description="Polar residues" evidence="8">
    <location>
        <begin position="248"/>
        <end position="281"/>
    </location>
</feature>
<dbReference type="PANTHER" id="PTHR24329:SF543">
    <property type="entry name" value="FI01017P-RELATED"/>
    <property type="match status" value="1"/>
</dbReference>
<reference evidence="10 11" key="1">
    <citation type="journal article" date="2023" name="BMC Biol.">
        <title>The compact genome of the sponge Oopsacas minuta (Hexactinellida) is lacking key metazoan core genes.</title>
        <authorList>
            <person name="Santini S."/>
            <person name="Schenkelaars Q."/>
            <person name="Jourda C."/>
            <person name="Duchesne M."/>
            <person name="Belahbib H."/>
            <person name="Rocher C."/>
            <person name="Selva M."/>
            <person name="Riesgo A."/>
            <person name="Vervoort M."/>
            <person name="Leys S.P."/>
            <person name="Kodjabachian L."/>
            <person name="Le Bivic A."/>
            <person name="Borchiellini C."/>
            <person name="Claverie J.M."/>
            <person name="Renard E."/>
        </authorList>
    </citation>
    <scope>NUCLEOTIDE SEQUENCE [LARGE SCALE GENOMIC DNA]</scope>
    <source>
        <strain evidence="10">SPO-2</strain>
    </source>
</reference>
<organism evidence="10 11">
    <name type="scientific">Oopsacas minuta</name>
    <dbReference type="NCBI Taxonomy" id="111878"/>
    <lineage>
        <taxon>Eukaryota</taxon>
        <taxon>Metazoa</taxon>
        <taxon>Porifera</taxon>
        <taxon>Hexactinellida</taxon>
        <taxon>Hexasterophora</taxon>
        <taxon>Lyssacinosida</taxon>
        <taxon>Leucopsacidae</taxon>
        <taxon>Oopsacas</taxon>
    </lineage>
</organism>
<dbReference type="SUPFAM" id="SSF46689">
    <property type="entry name" value="Homeodomain-like"/>
    <property type="match status" value="1"/>
</dbReference>
<dbReference type="GO" id="GO:0000981">
    <property type="term" value="F:DNA-binding transcription factor activity, RNA polymerase II-specific"/>
    <property type="evidence" value="ECO:0007669"/>
    <property type="project" value="InterPro"/>
</dbReference>
<dbReference type="SMART" id="SM00389">
    <property type="entry name" value="HOX"/>
    <property type="match status" value="1"/>
</dbReference>
<evidence type="ECO:0000256" key="7">
    <source>
        <dbReference type="RuleBase" id="RU000682"/>
    </source>
</evidence>
<dbReference type="CDD" id="cd00086">
    <property type="entry name" value="homeodomain"/>
    <property type="match status" value="1"/>
</dbReference>
<feature type="region of interest" description="Disordered" evidence="8">
    <location>
        <begin position="248"/>
        <end position="309"/>
    </location>
</feature>
<evidence type="ECO:0000313" key="11">
    <source>
        <dbReference type="Proteomes" id="UP001165289"/>
    </source>
</evidence>
<gene>
    <name evidence="10" type="ORF">LOD99_11824</name>
</gene>
<name>A0AAV7JLS8_9METZ</name>
<feature type="compositionally biased region" description="Polar residues" evidence="8">
    <location>
        <begin position="288"/>
        <end position="309"/>
    </location>
</feature>
<comment type="subcellular location">
    <subcellularLocation>
        <location evidence="1 6 7">Nucleus</location>
    </subcellularLocation>
</comment>
<keyword evidence="5 6" id="KW-0539">Nucleus</keyword>
<dbReference type="FunFam" id="1.10.10.60:FF:000057">
    <property type="entry name" value="Short stature homeobox 2"/>
    <property type="match status" value="1"/>
</dbReference>